<evidence type="ECO:0000313" key="2">
    <source>
        <dbReference type="EMBL" id="MCE3531036.1"/>
    </source>
</evidence>
<dbReference type="EMBL" id="JAJTND010000001">
    <property type="protein sequence ID" value="MCE3531036.1"/>
    <property type="molecule type" value="Genomic_DNA"/>
</dbReference>
<feature type="region of interest" description="Disordered" evidence="1">
    <location>
        <begin position="1"/>
        <end position="30"/>
    </location>
</feature>
<keyword evidence="3" id="KW-1185">Reference proteome</keyword>
<gene>
    <name evidence="2" type="ORF">LXO92_01425</name>
</gene>
<proteinExistence type="predicted"/>
<dbReference type="RefSeq" id="WP_182350972.1">
    <property type="nucleotide sequence ID" value="NZ_JAJSPM010000001.1"/>
</dbReference>
<name>A0ABS8WZS0_9GAMM</name>
<evidence type="ECO:0000256" key="1">
    <source>
        <dbReference type="SAM" id="MobiDB-lite"/>
    </source>
</evidence>
<sequence length="67" mass="7536">MTKKTKGNAHCGNLSKTHHHGKTTNLPDSKRHHFFSSKLMKNEPEVAPEMELALVVTALQAALYRPR</sequence>
<organism evidence="2 3">
    <name type="scientific">Legionella resiliens</name>
    <dbReference type="NCBI Taxonomy" id="2905958"/>
    <lineage>
        <taxon>Bacteria</taxon>
        <taxon>Pseudomonadati</taxon>
        <taxon>Pseudomonadota</taxon>
        <taxon>Gammaproteobacteria</taxon>
        <taxon>Legionellales</taxon>
        <taxon>Legionellaceae</taxon>
        <taxon>Legionella</taxon>
    </lineage>
</organism>
<protein>
    <submittedName>
        <fullName evidence="2">Uncharacterized protein</fullName>
    </submittedName>
</protein>
<reference evidence="2 3" key="1">
    <citation type="journal article" date="2024" name="Pathogens">
        <title>Characterization of a Novel Species of Legionella Isolated from a Healthcare Facility: Legionella resiliens sp. nov.</title>
        <authorList>
            <person name="Cristino S."/>
            <person name="Pascale M.R."/>
            <person name="Marino F."/>
            <person name="Derelitto C."/>
            <person name="Salaris S."/>
            <person name="Orsini M."/>
            <person name="Squarzoni S."/>
            <person name="Grottola A."/>
            <person name="Girolamini L."/>
        </authorList>
    </citation>
    <scope>NUCLEOTIDE SEQUENCE [LARGE SCALE GENOMIC DNA]</scope>
    <source>
        <strain evidence="2 3">8cVS16</strain>
    </source>
</reference>
<accession>A0ABS8WZS0</accession>
<comment type="caution">
    <text evidence="2">The sequence shown here is derived from an EMBL/GenBank/DDBJ whole genome shotgun (WGS) entry which is preliminary data.</text>
</comment>
<evidence type="ECO:0000313" key="3">
    <source>
        <dbReference type="Proteomes" id="UP001320170"/>
    </source>
</evidence>
<dbReference type="Proteomes" id="UP001320170">
    <property type="component" value="Unassembled WGS sequence"/>
</dbReference>